<evidence type="ECO:0000313" key="1">
    <source>
        <dbReference type="EMBL" id="MBP1905448.1"/>
    </source>
</evidence>
<evidence type="ECO:0000313" key="2">
    <source>
        <dbReference type="Proteomes" id="UP001519272"/>
    </source>
</evidence>
<keyword evidence="2" id="KW-1185">Reference proteome</keyword>
<sequence>MMKIDWQFADEKVSREQVEGVAREIGVSFSLDYIECAVINHGANVEPEAFNIRNREKVFGSLLSFDESSPDYFLKVYENYIANRSNSLCI</sequence>
<name>A0ABS4FS85_9BACL</name>
<comment type="caution">
    <text evidence="1">The sequence shown here is derived from an EMBL/GenBank/DDBJ whole genome shotgun (WGS) entry which is preliminary data.</text>
</comment>
<proteinExistence type="predicted"/>
<reference evidence="1 2" key="1">
    <citation type="submission" date="2021-03" db="EMBL/GenBank/DDBJ databases">
        <title>Genomic Encyclopedia of Type Strains, Phase IV (KMG-IV): sequencing the most valuable type-strain genomes for metagenomic binning, comparative biology and taxonomic classification.</title>
        <authorList>
            <person name="Goeker M."/>
        </authorList>
    </citation>
    <scope>NUCLEOTIDE SEQUENCE [LARGE SCALE GENOMIC DNA]</scope>
    <source>
        <strain evidence="1 2">DSM 14349</strain>
    </source>
</reference>
<protein>
    <submittedName>
        <fullName evidence="1">Uncharacterized protein</fullName>
    </submittedName>
</protein>
<dbReference type="EMBL" id="JAGGKG010000008">
    <property type="protein sequence ID" value="MBP1905448.1"/>
    <property type="molecule type" value="Genomic_DNA"/>
</dbReference>
<dbReference type="Proteomes" id="UP001519272">
    <property type="component" value="Unassembled WGS sequence"/>
</dbReference>
<accession>A0ABS4FS85</accession>
<gene>
    <name evidence="1" type="ORF">J2Z32_002078</name>
</gene>
<organism evidence="1 2">
    <name type="scientific">Paenibacillus turicensis</name>
    <dbReference type="NCBI Taxonomy" id="160487"/>
    <lineage>
        <taxon>Bacteria</taxon>
        <taxon>Bacillati</taxon>
        <taxon>Bacillota</taxon>
        <taxon>Bacilli</taxon>
        <taxon>Bacillales</taxon>
        <taxon>Paenibacillaceae</taxon>
        <taxon>Paenibacillus</taxon>
    </lineage>
</organism>